<proteinExistence type="predicted"/>
<dbReference type="Proteomes" id="UP000002067">
    <property type="component" value="Chromosome"/>
</dbReference>
<accession>A0A7S7FPS8</accession>
<dbReference type="CDD" id="cd01840">
    <property type="entry name" value="SGNH_hydrolase_yrhL_like"/>
    <property type="match status" value="1"/>
</dbReference>
<reference evidence="1 2" key="1">
    <citation type="journal article" date="2009" name="J. Bacteriol.">
        <title>Complete genome sequence of the probiotic Lactobacillus rhamnosus ATCC 53103.</title>
        <authorList>
            <person name="Morita H."/>
            <person name="Toh H."/>
            <person name="Oshima K."/>
            <person name="Murakami M."/>
            <person name="Taylor T.D."/>
            <person name="Igimi S."/>
            <person name="Hattori M."/>
        </authorList>
    </citation>
    <scope>NUCLEOTIDE SEQUENCE [LARGE SCALE GENOMIC DNA]</scope>
    <source>
        <strain evidence="2">ATCC 53103 / LMG 18243 / GG [Tokyo]</strain>
    </source>
</reference>
<evidence type="ECO:0000313" key="1">
    <source>
        <dbReference type="EMBL" id="BAI42338.1"/>
    </source>
</evidence>
<evidence type="ECO:0000313" key="2">
    <source>
        <dbReference type="Proteomes" id="UP000002067"/>
    </source>
</evidence>
<dbReference type="KEGG" id="lrg:LRHM_1811"/>
<dbReference type="KEGG" id="lrh:LGG_01880"/>
<dbReference type="InterPro" id="IPR036514">
    <property type="entry name" value="SGNH_hydro_sf"/>
</dbReference>
<organism evidence="1 2">
    <name type="scientific">Lacticaseibacillus rhamnosus (strain ATCC 53103 / LMG 18243 / GG)</name>
    <name type="common">Lactobacillus rhamnosus</name>
    <dbReference type="NCBI Taxonomy" id="568703"/>
    <lineage>
        <taxon>Bacteria</taxon>
        <taxon>Bacillati</taxon>
        <taxon>Bacillota</taxon>
        <taxon>Bacilli</taxon>
        <taxon>Lactobacillales</taxon>
        <taxon>Lactobacillaceae</taxon>
        <taxon>Lacticaseibacillus</taxon>
    </lineage>
</organism>
<name>A0A7S7FPS8_LACRG</name>
<dbReference type="SUPFAM" id="SSF52266">
    <property type="entry name" value="SGNH hydrolase"/>
    <property type="match status" value="1"/>
</dbReference>
<dbReference type="EMBL" id="AP011548">
    <property type="protein sequence ID" value="BAI42338.1"/>
    <property type="molecule type" value="Genomic_DNA"/>
</dbReference>
<sequence length="252" mass="27829">MHRQRTRLTKGWLWPVVLLAVVLIAGGIWFGLNQQAQARAQQAASSSRVKARSVARSRSVAKASQAEASSRKAEDPVYKDFADEGLSYHQVQVAKQMPITAVGDSVMLGSAYLYKEIFPKVDLDATVSRQIYQAPELFKSLAASGRLADTVIIGLGTNGTFTDEAFQSIMTSIGSKRQVYWINVRSDAKWTNEVNRDLVKMAKRYSNLHIVDWYAASAGHDNWLTADKTHPTTEGQLHYVATVAKAVLAKSK</sequence>
<dbReference type="Gene3D" id="3.40.50.1110">
    <property type="entry name" value="SGNH hydrolase"/>
    <property type="match status" value="1"/>
</dbReference>
<dbReference type="AlphaFoldDB" id="A0A7S7FPS8"/>
<dbReference type="RefSeq" id="WP_005687695.1">
    <property type="nucleotide sequence ID" value="NC_013198.1"/>
</dbReference>
<gene>
    <name evidence="1" type="ordered locus">LRHM_1811</name>
</gene>
<protein>
    <submittedName>
        <fullName evidence="1">Uncharacterized protein</fullName>
    </submittedName>
</protein>